<comment type="similarity">
    <text evidence="1 4">Belongs to the alpha-carbonic anhydrase family.</text>
</comment>
<dbReference type="AlphaFoldDB" id="A0A9P0E6A7"/>
<evidence type="ECO:0000256" key="1">
    <source>
        <dbReference type="ARBA" id="ARBA00010718"/>
    </source>
</evidence>
<dbReference type="GO" id="GO:0004089">
    <property type="term" value="F:carbonate dehydratase activity"/>
    <property type="evidence" value="ECO:0007669"/>
    <property type="project" value="UniProtKB-UniRule"/>
</dbReference>
<feature type="chain" id="PRO_5040546380" description="Carbonic anhydrase" evidence="4">
    <location>
        <begin position="19"/>
        <end position="274"/>
    </location>
</feature>
<evidence type="ECO:0000259" key="5">
    <source>
        <dbReference type="PROSITE" id="PS51144"/>
    </source>
</evidence>
<evidence type="ECO:0000256" key="3">
    <source>
        <dbReference type="ARBA" id="ARBA00022833"/>
    </source>
</evidence>
<dbReference type="EMBL" id="OV725077">
    <property type="protein sequence ID" value="CAH1389172.1"/>
    <property type="molecule type" value="Genomic_DNA"/>
</dbReference>
<evidence type="ECO:0000313" key="6">
    <source>
        <dbReference type="EMBL" id="CAH1389172.1"/>
    </source>
</evidence>
<comment type="function">
    <text evidence="4">Reversible hydration of carbon dioxide.</text>
</comment>
<dbReference type="PROSITE" id="PS00162">
    <property type="entry name" value="ALPHA_CA_1"/>
    <property type="match status" value="1"/>
</dbReference>
<dbReference type="SMART" id="SM01057">
    <property type="entry name" value="Carb_anhydrase"/>
    <property type="match status" value="1"/>
</dbReference>
<proteinExistence type="inferred from homology"/>
<feature type="domain" description="Alpha-carbonic anhydrase" evidence="5">
    <location>
        <begin position="20"/>
        <end position="254"/>
    </location>
</feature>
<keyword evidence="4" id="KW-0732">Signal</keyword>
<evidence type="ECO:0000313" key="7">
    <source>
        <dbReference type="Proteomes" id="UP001152798"/>
    </source>
</evidence>
<dbReference type="CDD" id="cd00326">
    <property type="entry name" value="alpha_CA"/>
    <property type="match status" value="1"/>
</dbReference>
<dbReference type="Pfam" id="PF00194">
    <property type="entry name" value="Carb_anhydrase"/>
    <property type="match status" value="1"/>
</dbReference>
<protein>
    <recommendedName>
        <fullName evidence="4">Carbonic anhydrase</fullName>
        <ecNumber evidence="4">4.2.1.1</ecNumber>
    </recommendedName>
</protein>
<gene>
    <name evidence="6" type="ORF">NEZAVI_LOCUS622</name>
</gene>
<dbReference type="InterPro" id="IPR001148">
    <property type="entry name" value="CA_dom"/>
</dbReference>
<accession>A0A9P0E6A7</accession>
<reference evidence="6" key="1">
    <citation type="submission" date="2022-01" db="EMBL/GenBank/DDBJ databases">
        <authorList>
            <person name="King R."/>
        </authorList>
    </citation>
    <scope>NUCLEOTIDE SEQUENCE</scope>
</reference>
<dbReference type="GO" id="GO:0005737">
    <property type="term" value="C:cytoplasm"/>
    <property type="evidence" value="ECO:0007669"/>
    <property type="project" value="TreeGrafter"/>
</dbReference>
<dbReference type="GO" id="GO:0008270">
    <property type="term" value="F:zinc ion binding"/>
    <property type="evidence" value="ECO:0007669"/>
    <property type="project" value="UniProtKB-UniRule"/>
</dbReference>
<dbReference type="InterPro" id="IPR023561">
    <property type="entry name" value="Carbonic_anhydrase_a-class"/>
</dbReference>
<dbReference type="SUPFAM" id="SSF51069">
    <property type="entry name" value="Carbonic anhydrase"/>
    <property type="match status" value="1"/>
</dbReference>
<evidence type="ECO:0000256" key="2">
    <source>
        <dbReference type="ARBA" id="ARBA00022723"/>
    </source>
</evidence>
<dbReference type="InterPro" id="IPR036398">
    <property type="entry name" value="CA_dom_sf"/>
</dbReference>
<organism evidence="6 7">
    <name type="scientific">Nezara viridula</name>
    <name type="common">Southern green stink bug</name>
    <name type="synonym">Cimex viridulus</name>
    <dbReference type="NCBI Taxonomy" id="85310"/>
    <lineage>
        <taxon>Eukaryota</taxon>
        <taxon>Metazoa</taxon>
        <taxon>Ecdysozoa</taxon>
        <taxon>Arthropoda</taxon>
        <taxon>Hexapoda</taxon>
        <taxon>Insecta</taxon>
        <taxon>Pterygota</taxon>
        <taxon>Neoptera</taxon>
        <taxon>Paraneoptera</taxon>
        <taxon>Hemiptera</taxon>
        <taxon>Heteroptera</taxon>
        <taxon>Panheteroptera</taxon>
        <taxon>Pentatomomorpha</taxon>
        <taxon>Pentatomoidea</taxon>
        <taxon>Pentatomidae</taxon>
        <taxon>Pentatominae</taxon>
        <taxon>Nezara</taxon>
    </lineage>
</organism>
<dbReference type="OrthoDB" id="429145at2759"/>
<comment type="catalytic activity">
    <reaction evidence="4">
        <text>hydrogencarbonate + H(+) = CO2 + H2O</text>
        <dbReference type="Rhea" id="RHEA:10748"/>
        <dbReference type="ChEBI" id="CHEBI:15377"/>
        <dbReference type="ChEBI" id="CHEBI:15378"/>
        <dbReference type="ChEBI" id="CHEBI:16526"/>
        <dbReference type="ChEBI" id="CHEBI:17544"/>
        <dbReference type="EC" id="4.2.1.1"/>
    </reaction>
</comment>
<dbReference type="Proteomes" id="UP001152798">
    <property type="component" value="Chromosome 1"/>
</dbReference>
<name>A0A9P0E6A7_NEZVI</name>
<feature type="signal peptide" evidence="4">
    <location>
        <begin position="1"/>
        <end position="18"/>
    </location>
</feature>
<dbReference type="Gene3D" id="3.10.200.10">
    <property type="entry name" value="Alpha carbonic anhydrase"/>
    <property type="match status" value="1"/>
</dbReference>
<keyword evidence="3 4" id="KW-0862">Zinc</keyword>
<dbReference type="EC" id="4.2.1.1" evidence="4"/>
<evidence type="ECO:0000256" key="4">
    <source>
        <dbReference type="RuleBase" id="RU367011"/>
    </source>
</evidence>
<dbReference type="InterPro" id="IPR018338">
    <property type="entry name" value="Carbonic_anhydrase_a-class_CS"/>
</dbReference>
<dbReference type="PANTHER" id="PTHR18952:SF270">
    <property type="entry name" value="CARBONIC ANHYDRASE"/>
    <property type="match status" value="1"/>
</dbReference>
<dbReference type="PANTHER" id="PTHR18952">
    <property type="entry name" value="CARBONIC ANHYDRASE"/>
    <property type="match status" value="1"/>
</dbReference>
<keyword evidence="4" id="KW-0456">Lyase</keyword>
<sequence>MRSLSVVLSLLLVAAVKSQENWNYTRKGDDWEGVCQTGIRQSPINILSRWTIPRFAGLPLRLSNYDQEVPVTVTVDQHHFTIRIDPDPSVRIAISGGGLRGNYVLQSAHFHYGSEHLIDTKRYALEAHLVHYREIYGNRTDAATNDPEGIAVLGTLYCEATANSNLEQVLQGANGEQVKLRFRDFLPRNLDFYRYQGSLTTPPCSEAVVWTVFKNSLPISQQQVDAIKGNFPDDVTSTYRNVQRLNTRRVERWGFRSGFQSKVDFLKSSLNILG</sequence>
<keyword evidence="2 4" id="KW-0479">Metal-binding</keyword>
<comment type="cofactor">
    <cofactor evidence="4">
        <name>Zn(2+)</name>
        <dbReference type="ChEBI" id="CHEBI:29105"/>
    </cofactor>
</comment>
<keyword evidence="7" id="KW-1185">Reference proteome</keyword>
<dbReference type="PROSITE" id="PS51144">
    <property type="entry name" value="ALPHA_CA_2"/>
    <property type="match status" value="1"/>
</dbReference>